<proteinExistence type="predicted"/>
<keyword evidence="1 3" id="KW-0436">Ligase</keyword>
<dbReference type="NCBIfam" id="TIGR00121">
    <property type="entry name" value="birA_ligase"/>
    <property type="match status" value="1"/>
</dbReference>
<dbReference type="PROSITE" id="PS51733">
    <property type="entry name" value="BPL_LPL_CATALYTIC"/>
    <property type="match status" value="1"/>
</dbReference>
<dbReference type="PANTHER" id="PTHR12835">
    <property type="entry name" value="BIOTIN PROTEIN LIGASE"/>
    <property type="match status" value="1"/>
</dbReference>
<dbReference type="Proteomes" id="UP000886744">
    <property type="component" value="Unassembled WGS sequence"/>
</dbReference>
<accession>A0A9D1E1R8</accession>
<organism evidence="3 4">
    <name type="scientific">Candidatus Coprenecus avistercoris</name>
    <dbReference type="NCBI Taxonomy" id="2840730"/>
    <lineage>
        <taxon>Bacteria</taxon>
        <taxon>Pseudomonadati</taxon>
        <taxon>Bacteroidota</taxon>
        <taxon>Bacteroidia</taxon>
        <taxon>Bacteroidales</taxon>
        <taxon>Rikenellaceae</taxon>
        <taxon>Rikenellaceae incertae sedis</taxon>
        <taxon>Candidatus Coprenecus</taxon>
    </lineage>
</organism>
<feature type="domain" description="BPL/LPL catalytic" evidence="2">
    <location>
        <begin position="1"/>
        <end position="186"/>
    </location>
</feature>
<protein>
    <submittedName>
        <fullName evidence="3">Biotin--[acetyl-CoA-carboxylase] ligase</fullName>
        <ecNumber evidence="3">6.3.4.15</ecNumber>
    </submittedName>
</protein>
<comment type="caution">
    <text evidence="3">The sequence shown here is derived from an EMBL/GenBank/DDBJ whole genome shotgun (WGS) entry which is preliminary data.</text>
</comment>
<dbReference type="InterPro" id="IPR045864">
    <property type="entry name" value="aa-tRNA-synth_II/BPL/LPL"/>
</dbReference>
<name>A0A9D1E1R8_9BACT</name>
<dbReference type="GO" id="GO:0004077">
    <property type="term" value="F:biotin--[biotin carboxyl-carrier protein] ligase activity"/>
    <property type="evidence" value="ECO:0007669"/>
    <property type="project" value="UniProtKB-EC"/>
</dbReference>
<evidence type="ECO:0000313" key="3">
    <source>
        <dbReference type="EMBL" id="HIR63125.1"/>
    </source>
</evidence>
<dbReference type="PANTHER" id="PTHR12835:SF5">
    <property type="entry name" value="BIOTIN--PROTEIN LIGASE"/>
    <property type="match status" value="1"/>
</dbReference>
<gene>
    <name evidence="3" type="ORF">IAC94_06360</name>
</gene>
<dbReference type="InterPro" id="IPR004143">
    <property type="entry name" value="BPL_LPL_catalytic"/>
</dbReference>
<dbReference type="SUPFAM" id="SSF55681">
    <property type="entry name" value="Class II aaRS and biotin synthetases"/>
    <property type="match status" value="1"/>
</dbReference>
<sequence length="260" mass="29241">MNIHWENITDSTNLDAWRGKDTAEDGTVWCAEFQTAGRGQRGNRWESSRGENLMFSILFKPLGLRAADQFVLSQACAVGIARYLLGKGLSGVRVKWPNDIYIHDRKVCGMLLENTLKGDTLAVSIAGIGLNINQRVFLPELPNPTSVLLALEETVPAERRPLPVLDPHAELPRVLEEIFSLYRAIGEDGRVPGLDGEYETLLYRRGVPSEFEETEYFTGGASVRFRGTILGVEKKTARLLVEHEDGRVAKYYFKEIRYLL</sequence>
<evidence type="ECO:0000313" key="4">
    <source>
        <dbReference type="Proteomes" id="UP000886744"/>
    </source>
</evidence>
<dbReference type="Pfam" id="PF03099">
    <property type="entry name" value="BPL_LplA_LipB"/>
    <property type="match status" value="1"/>
</dbReference>
<reference evidence="3" key="1">
    <citation type="submission" date="2020-10" db="EMBL/GenBank/DDBJ databases">
        <authorList>
            <person name="Gilroy R."/>
        </authorList>
    </citation>
    <scope>NUCLEOTIDE SEQUENCE</scope>
    <source>
        <strain evidence="3">ChiHjej13B12-12457</strain>
    </source>
</reference>
<dbReference type="EMBL" id="DVHI01000077">
    <property type="protein sequence ID" value="HIR63125.1"/>
    <property type="molecule type" value="Genomic_DNA"/>
</dbReference>
<evidence type="ECO:0000256" key="1">
    <source>
        <dbReference type="ARBA" id="ARBA00022598"/>
    </source>
</evidence>
<evidence type="ECO:0000259" key="2">
    <source>
        <dbReference type="PROSITE" id="PS51733"/>
    </source>
</evidence>
<dbReference type="InterPro" id="IPR004408">
    <property type="entry name" value="Biotin_CoA_COase_ligase"/>
</dbReference>
<dbReference type="Gene3D" id="3.30.930.10">
    <property type="entry name" value="Bira Bifunctional Protein, Domain 2"/>
    <property type="match status" value="1"/>
</dbReference>
<dbReference type="CDD" id="cd16442">
    <property type="entry name" value="BPL"/>
    <property type="match status" value="1"/>
</dbReference>
<dbReference type="AlphaFoldDB" id="A0A9D1E1R8"/>
<reference evidence="3" key="2">
    <citation type="journal article" date="2021" name="PeerJ">
        <title>Extensive microbial diversity within the chicken gut microbiome revealed by metagenomics and culture.</title>
        <authorList>
            <person name="Gilroy R."/>
            <person name="Ravi A."/>
            <person name="Getino M."/>
            <person name="Pursley I."/>
            <person name="Horton D.L."/>
            <person name="Alikhan N.F."/>
            <person name="Baker D."/>
            <person name="Gharbi K."/>
            <person name="Hall N."/>
            <person name="Watson M."/>
            <person name="Adriaenssens E.M."/>
            <person name="Foster-Nyarko E."/>
            <person name="Jarju S."/>
            <person name="Secka A."/>
            <person name="Antonio M."/>
            <person name="Oren A."/>
            <person name="Chaudhuri R.R."/>
            <person name="La Ragione R."/>
            <person name="Hildebrand F."/>
            <person name="Pallen M.J."/>
        </authorList>
    </citation>
    <scope>NUCLEOTIDE SEQUENCE</scope>
    <source>
        <strain evidence="3">ChiHjej13B12-12457</strain>
    </source>
</reference>
<dbReference type="EC" id="6.3.4.15" evidence="3"/>
<dbReference type="GO" id="GO:0005737">
    <property type="term" value="C:cytoplasm"/>
    <property type="evidence" value="ECO:0007669"/>
    <property type="project" value="TreeGrafter"/>
</dbReference>